<evidence type="ECO:0000313" key="2">
    <source>
        <dbReference type="EMBL" id="CAL5986944.1"/>
    </source>
</evidence>
<dbReference type="EMBL" id="CAXDID020000020">
    <property type="protein sequence ID" value="CAL5986944.1"/>
    <property type="molecule type" value="Genomic_DNA"/>
</dbReference>
<name>A0AA86RCB8_9EUKA</name>
<dbReference type="Proteomes" id="UP001642409">
    <property type="component" value="Unassembled WGS sequence"/>
</dbReference>
<reference evidence="1" key="1">
    <citation type="submission" date="2023-06" db="EMBL/GenBank/DDBJ databases">
        <authorList>
            <person name="Kurt Z."/>
        </authorList>
    </citation>
    <scope>NUCLEOTIDE SEQUENCE</scope>
</reference>
<proteinExistence type="predicted"/>
<evidence type="ECO:0000313" key="1">
    <source>
        <dbReference type="EMBL" id="CAI9975629.1"/>
    </source>
</evidence>
<gene>
    <name evidence="1" type="ORF">HINF_LOCUS63274</name>
    <name evidence="2" type="ORF">HINF_LOCUS9660</name>
</gene>
<sequence length="206" mass="24606">MQDINLNQPDLLSVIGLSAYFLKKVGGSVSEQWWWSAFEVMQYSRWFIFTLVTQNYMKRLLTKETRKIIWKFYFVQIDIKIQLLTKQLKLQLATFIFKSDQIIYYQIQSVGAALDGICCILTTDIHSEQLFQTNLLLNFLYLNQLYFSSVPLFLKEVHRSIYYYYTTISYNYEPHLILLELKKFNFSCKNQLLEKYNSQGKVSERI</sequence>
<comment type="caution">
    <text evidence="1">The sequence shown here is derived from an EMBL/GenBank/DDBJ whole genome shotgun (WGS) entry which is preliminary data.</text>
</comment>
<protein>
    <submittedName>
        <fullName evidence="2">Hypothetical_protein</fullName>
    </submittedName>
</protein>
<keyword evidence="3" id="KW-1185">Reference proteome</keyword>
<accession>A0AA86RCB8</accession>
<evidence type="ECO:0000313" key="3">
    <source>
        <dbReference type="Proteomes" id="UP001642409"/>
    </source>
</evidence>
<dbReference type="EMBL" id="CATOUU010001169">
    <property type="protein sequence ID" value="CAI9975629.1"/>
    <property type="molecule type" value="Genomic_DNA"/>
</dbReference>
<reference evidence="2 3" key="2">
    <citation type="submission" date="2024-07" db="EMBL/GenBank/DDBJ databases">
        <authorList>
            <person name="Akdeniz Z."/>
        </authorList>
    </citation>
    <scope>NUCLEOTIDE SEQUENCE [LARGE SCALE GENOMIC DNA]</scope>
</reference>
<organism evidence="1">
    <name type="scientific">Hexamita inflata</name>
    <dbReference type="NCBI Taxonomy" id="28002"/>
    <lineage>
        <taxon>Eukaryota</taxon>
        <taxon>Metamonada</taxon>
        <taxon>Diplomonadida</taxon>
        <taxon>Hexamitidae</taxon>
        <taxon>Hexamitinae</taxon>
        <taxon>Hexamita</taxon>
    </lineage>
</organism>
<dbReference type="AlphaFoldDB" id="A0AA86RCB8"/>